<keyword evidence="2" id="KW-0012">Acyltransferase</keyword>
<reference evidence="5" key="2">
    <citation type="submission" date="2023-04" db="EMBL/GenBank/DDBJ databases">
        <title>Whole Genome Sequence of Multi-drug resistant Aeromonas caviae as a gut pathogen in newborn.</title>
        <authorList>
            <person name="Jadhav S.V."/>
            <person name="Saroj S.D."/>
            <person name="Saha U.B."/>
            <person name="Sen S."/>
            <person name="Kher A."/>
        </authorList>
    </citation>
    <scope>NUCLEOTIDE SEQUENCE</scope>
    <source>
        <strain evidence="5">SVJ23</strain>
    </source>
</reference>
<proteinExistence type="predicted"/>
<dbReference type="GO" id="GO:0016747">
    <property type="term" value="F:acyltransferase activity, transferring groups other than amino-acyl groups"/>
    <property type="evidence" value="ECO:0007669"/>
    <property type="project" value="InterPro"/>
</dbReference>
<organism evidence="4 6">
    <name type="scientific">Aeromonas caviae</name>
    <name type="common">Aeromonas punctata</name>
    <dbReference type="NCBI Taxonomy" id="648"/>
    <lineage>
        <taxon>Bacteria</taxon>
        <taxon>Pseudomonadati</taxon>
        <taxon>Pseudomonadota</taxon>
        <taxon>Gammaproteobacteria</taxon>
        <taxon>Aeromonadales</taxon>
        <taxon>Aeromonadaceae</taxon>
        <taxon>Aeromonas</taxon>
    </lineage>
</organism>
<evidence type="ECO:0000259" key="3">
    <source>
        <dbReference type="PROSITE" id="PS51186"/>
    </source>
</evidence>
<keyword evidence="1 4" id="KW-0808">Transferase</keyword>
<gene>
    <name evidence="4" type="ORF">C1C91_00795</name>
    <name evidence="5" type="ORF">OJY61_18160</name>
</gene>
<dbReference type="AlphaFoldDB" id="A0A3G9IKJ7"/>
<dbReference type="PROSITE" id="PS51186">
    <property type="entry name" value="GNAT"/>
    <property type="match status" value="1"/>
</dbReference>
<dbReference type="EMBL" id="CP110176">
    <property type="protein sequence ID" value="UZC85740.2"/>
    <property type="molecule type" value="Genomic_DNA"/>
</dbReference>
<dbReference type="SUPFAM" id="SSF55729">
    <property type="entry name" value="Acyl-CoA N-acyltransferases (Nat)"/>
    <property type="match status" value="1"/>
</dbReference>
<dbReference type="PANTHER" id="PTHR43877:SF2">
    <property type="entry name" value="AMINOALKYLPHOSPHONATE N-ACETYLTRANSFERASE-RELATED"/>
    <property type="match status" value="1"/>
</dbReference>
<dbReference type="Gene3D" id="3.40.630.30">
    <property type="match status" value="1"/>
</dbReference>
<evidence type="ECO:0000313" key="4">
    <source>
        <dbReference type="EMBL" id="AXB03779.2"/>
    </source>
</evidence>
<dbReference type="InterPro" id="IPR000182">
    <property type="entry name" value="GNAT_dom"/>
</dbReference>
<evidence type="ECO:0000313" key="6">
    <source>
        <dbReference type="Proteomes" id="UP000266778"/>
    </source>
</evidence>
<dbReference type="RefSeq" id="WP_010674203.1">
    <property type="nucleotide sequence ID" value="NZ_AP019195.1"/>
</dbReference>
<dbReference type="CDD" id="cd04301">
    <property type="entry name" value="NAT_SF"/>
    <property type="match status" value="1"/>
</dbReference>
<dbReference type="InterPro" id="IPR016181">
    <property type="entry name" value="Acyl_CoA_acyltransferase"/>
</dbReference>
<dbReference type="Proteomes" id="UP001163285">
    <property type="component" value="Chromosome"/>
</dbReference>
<dbReference type="Pfam" id="PF00583">
    <property type="entry name" value="Acetyltransf_1"/>
    <property type="match status" value="1"/>
</dbReference>
<feature type="domain" description="N-acetyltransferase" evidence="3">
    <location>
        <begin position="1"/>
        <end position="152"/>
    </location>
</feature>
<dbReference type="PANTHER" id="PTHR43877">
    <property type="entry name" value="AMINOALKYLPHOSPHONATE N-ACETYLTRANSFERASE-RELATED-RELATED"/>
    <property type="match status" value="1"/>
</dbReference>
<name>A0A3G9IKJ7_AERCA</name>
<sequence length="152" mass="16764">MDIRKATEQDIDAILALNRQIGQLHFEQVPEVFCPPSPEDRAFLLGAIADEARLFCVAVVAGEVAGFLTARIDLNESVPFLSKLPVCRITTVVVDEGLRSRGIGRALIAHGDQWGKARGASQLRLEVMAFNERARALYERLGFKAQSQTMAR</sequence>
<dbReference type="InterPro" id="IPR050832">
    <property type="entry name" value="Bact_Acetyltransf"/>
</dbReference>
<dbReference type="Proteomes" id="UP000266778">
    <property type="component" value="Chromosome"/>
</dbReference>
<evidence type="ECO:0000256" key="1">
    <source>
        <dbReference type="ARBA" id="ARBA00022679"/>
    </source>
</evidence>
<dbReference type="EMBL" id="CP025706">
    <property type="protein sequence ID" value="AXB03779.2"/>
    <property type="molecule type" value="Genomic_DNA"/>
</dbReference>
<reference evidence="4" key="1">
    <citation type="journal article" date="2019" name="J Environ">
        <title>Genetic characterization and potential molecular dissemination mechanism of tet (31) gene in Aeromonas caviae from an oxytetracycline wastewater treatment system.</title>
        <authorList>
            <person name="Shi Y."/>
            <person name="Tian Z."/>
            <person name="Leclercq S.O."/>
            <person name="Zhang H."/>
            <person name="Yang M."/>
            <person name="Zhang Y."/>
        </authorList>
    </citation>
    <scope>NUCLEOTIDE SEQUENCE</scope>
    <source>
        <strain evidence="4">T25-39</strain>
    </source>
</reference>
<accession>A0A3G9IKJ7</accession>
<evidence type="ECO:0000256" key="2">
    <source>
        <dbReference type="ARBA" id="ARBA00023315"/>
    </source>
</evidence>
<protein>
    <submittedName>
        <fullName evidence="4">GNAT family N-acetyltransferase</fullName>
    </submittedName>
</protein>
<evidence type="ECO:0000313" key="5">
    <source>
        <dbReference type="EMBL" id="UZC85740.2"/>
    </source>
</evidence>